<protein>
    <submittedName>
        <fullName evidence="1">Uncharacterized protein</fullName>
    </submittedName>
</protein>
<sequence length="139" mass="15287">MTKKRFFSALLALTLSIGISSQIPTLASAKTVNTKAYTNSKNYGAGVVANFSFRRYSPNKIKYNISNPSSQQITVDYTIVPYDSNNKAGTPLDHKVTIDSNDDIDFTYLCPGAVKFCLIYTTTDSNGNSIDSDARMIYV</sequence>
<dbReference type="AlphaFoldDB" id="A0A1S8MCD2"/>
<keyword evidence="2" id="KW-1185">Reference proteome</keyword>
<dbReference type="Proteomes" id="UP000190951">
    <property type="component" value="Chromosome"/>
</dbReference>
<dbReference type="EMBL" id="CP096983">
    <property type="protein sequence ID" value="URZ10000.1"/>
    <property type="molecule type" value="Genomic_DNA"/>
</dbReference>
<name>A0A1S8MCD2_9CLOT</name>
<dbReference type="RefSeq" id="WP_077833142.1">
    <property type="nucleotide sequence ID" value="NZ_CP096983.1"/>
</dbReference>
<dbReference type="KEGG" id="crw:CROST_007080"/>
<reference evidence="1 2" key="1">
    <citation type="submission" date="2022-04" db="EMBL/GenBank/DDBJ databases">
        <title>Genome sequence of C. roseum typestrain.</title>
        <authorList>
            <person name="Poehlein A."/>
            <person name="Schoch T."/>
            <person name="Duerre P."/>
            <person name="Daniel R."/>
        </authorList>
    </citation>
    <scope>NUCLEOTIDE SEQUENCE [LARGE SCALE GENOMIC DNA]</scope>
    <source>
        <strain evidence="1 2">DSM 7320</strain>
    </source>
</reference>
<accession>A0A1S8MCD2</accession>
<organism evidence="1 2">
    <name type="scientific">Clostridium felsineum</name>
    <dbReference type="NCBI Taxonomy" id="36839"/>
    <lineage>
        <taxon>Bacteria</taxon>
        <taxon>Bacillati</taxon>
        <taxon>Bacillota</taxon>
        <taxon>Clostridia</taxon>
        <taxon>Eubacteriales</taxon>
        <taxon>Clostridiaceae</taxon>
        <taxon>Clostridium</taxon>
    </lineage>
</organism>
<proteinExistence type="predicted"/>
<gene>
    <name evidence="1" type="ORF">CROST_007080</name>
</gene>
<evidence type="ECO:0000313" key="2">
    <source>
        <dbReference type="Proteomes" id="UP000190951"/>
    </source>
</evidence>
<evidence type="ECO:0000313" key="1">
    <source>
        <dbReference type="EMBL" id="URZ10000.1"/>
    </source>
</evidence>